<protein>
    <recommendedName>
        <fullName evidence="1">DUF8040 domain-containing protein</fullName>
    </recommendedName>
</protein>
<feature type="domain" description="DUF8040" evidence="1">
    <location>
        <begin position="54"/>
        <end position="115"/>
    </location>
</feature>
<dbReference type="AlphaFoldDB" id="A0AAD7K2I6"/>
<dbReference type="EMBL" id="JARKIB010000010">
    <property type="protein sequence ID" value="KAJ7775542.1"/>
    <property type="molecule type" value="Genomic_DNA"/>
</dbReference>
<sequence length="115" mass="13038">MQAALIEQHDNISPEVLQLILRRRRALCTAALATVFYADSLLTLDRPIPIPRHTSVLTGKDWLDEIINGHPERCLDQLGMYPAAFLLLCWEFTTNGELRDSRGITALEQTAIFVY</sequence>
<evidence type="ECO:0000259" key="1">
    <source>
        <dbReference type="Pfam" id="PF26138"/>
    </source>
</evidence>
<proteinExistence type="predicted"/>
<dbReference type="InterPro" id="IPR058353">
    <property type="entry name" value="DUF8040"/>
</dbReference>
<keyword evidence="3" id="KW-1185">Reference proteome</keyword>
<gene>
    <name evidence="2" type="ORF">B0H16DRAFT_1302669</name>
</gene>
<dbReference type="Proteomes" id="UP001215598">
    <property type="component" value="Unassembled WGS sequence"/>
</dbReference>
<comment type="caution">
    <text evidence="2">The sequence shown here is derived from an EMBL/GenBank/DDBJ whole genome shotgun (WGS) entry which is preliminary data.</text>
</comment>
<reference evidence="2" key="1">
    <citation type="submission" date="2023-03" db="EMBL/GenBank/DDBJ databases">
        <title>Massive genome expansion in bonnet fungi (Mycena s.s.) driven by repeated elements and novel gene families across ecological guilds.</title>
        <authorList>
            <consortium name="Lawrence Berkeley National Laboratory"/>
            <person name="Harder C.B."/>
            <person name="Miyauchi S."/>
            <person name="Viragh M."/>
            <person name="Kuo A."/>
            <person name="Thoen E."/>
            <person name="Andreopoulos B."/>
            <person name="Lu D."/>
            <person name="Skrede I."/>
            <person name="Drula E."/>
            <person name="Henrissat B."/>
            <person name="Morin E."/>
            <person name="Kohler A."/>
            <person name="Barry K."/>
            <person name="LaButti K."/>
            <person name="Morin E."/>
            <person name="Salamov A."/>
            <person name="Lipzen A."/>
            <person name="Mereny Z."/>
            <person name="Hegedus B."/>
            <person name="Baldrian P."/>
            <person name="Stursova M."/>
            <person name="Weitz H."/>
            <person name="Taylor A."/>
            <person name="Grigoriev I.V."/>
            <person name="Nagy L.G."/>
            <person name="Martin F."/>
            <person name="Kauserud H."/>
        </authorList>
    </citation>
    <scope>NUCLEOTIDE SEQUENCE</scope>
    <source>
        <strain evidence="2">CBHHK182m</strain>
    </source>
</reference>
<evidence type="ECO:0000313" key="3">
    <source>
        <dbReference type="Proteomes" id="UP001215598"/>
    </source>
</evidence>
<evidence type="ECO:0000313" key="2">
    <source>
        <dbReference type="EMBL" id="KAJ7775542.1"/>
    </source>
</evidence>
<feature type="non-terminal residue" evidence="2">
    <location>
        <position position="115"/>
    </location>
</feature>
<name>A0AAD7K2I6_9AGAR</name>
<accession>A0AAD7K2I6</accession>
<dbReference type="Pfam" id="PF26138">
    <property type="entry name" value="DUF8040"/>
    <property type="match status" value="1"/>
</dbReference>
<organism evidence="2 3">
    <name type="scientific">Mycena metata</name>
    <dbReference type="NCBI Taxonomy" id="1033252"/>
    <lineage>
        <taxon>Eukaryota</taxon>
        <taxon>Fungi</taxon>
        <taxon>Dikarya</taxon>
        <taxon>Basidiomycota</taxon>
        <taxon>Agaricomycotina</taxon>
        <taxon>Agaricomycetes</taxon>
        <taxon>Agaricomycetidae</taxon>
        <taxon>Agaricales</taxon>
        <taxon>Marasmiineae</taxon>
        <taxon>Mycenaceae</taxon>
        <taxon>Mycena</taxon>
    </lineage>
</organism>